<evidence type="ECO:0000256" key="5">
    <source>
        <dbReference type="ARBA" id="ARBA00022777"/>
    </source>
</evidence>
<dbReference type="InterPro" id="IPR000014">
    <property type="entry name" value="PAS"/>
</dbReference>
<dbReference type="EC" id="2.7.13.3" evidence="2"/>
<dbReference type="AlphaFoldDB" id="A0A327X8F8"/>
<dbReference type="InterPro" id="IPR000700">
    <property type="entry name" value="PAS-assoc_C"/>
</dbReference>
<dbReference type="CDD" id="cd00130">
    <property type="entry name" value="PAS"/>
    <property type="match status" value="1"/>
</dbReference>
<dbReference type="SUPFAM" id="SSF55874">
    <property type="entry name" value="ATPase domain of HSP90 chaperone/DNA topoisomerase II/histidine kinase"/>
    <property type="match status" value="1"/>
</dbReference>
<dbReference type="GO" id="GO:0000155">
    <property type="term" value="F:phosphorelay sensor kinase activity"/>
    <property type="evidence" value="ECO:0007669"/>
    <property type="project" value="InterPro"/>
</dbReference>
<evidence type="ECO:0000256" key="3">
    <source>
        <dbReference type="ARBA" id="ARBA00022553"/>
    </source>
</evidence>
<dbReference type="Gene3D" id="3.30.450.20">
    <property type="entry name" value="PAS domain"/>
    <property type="match status" value="1"/>
</dbReference>
<dbReference type="Gene3D" id="2.10.70.100">
    <property type="match status" value="1"/>
</dbReference>
<dbReference type="SUPFAM" id="SSF47384">
    <property type="entry name" value="Homodimeric domain of signal transducing histidine kinase"/>
    <property type="match status" value="1"/>
</dbReference>
<accession>A0A327X8F8</accession>
<keyword evidence="6" id="KW-0175">Coiled coil</keyword>
<sequence>MSEASKPFDRKGLTERLDIDFALQAAGLGVWEVDPVTNRVQWDDRCRELFGISKANQFAFDETLNYVYPDDVSRIEQAVQQAMKPESGGIYKVIYRTIREDGAIRWIRSTGRSYFNEAGQVVRFAGVVQDVTEEMINRQKLEESEERYRTLSAQLEQQVQERTQELAATNDNLAESNQLLSTINLNLEQFAYVASHDLQEPLRKVQQFGDVLKSQYASQLGAGVAYLDRMRSAASRMSALIRDLLTFSRISTQKESMDAVSLNRVIDSVLTDLELTIGETGAIIDVDRLPTIHGDSLQLGQLFQNLLSNALKFHQTGRSPQIRIRYRAVAANDLPTGLRPTRAAARYHCLEVSDNGIGFDEKYANQIFQVFQRLHGRSQYEGTGIGLAICQKVVDNHGGAIAARSQPGEGATFSLYLPA</sequence>
<evidence type="ECO:0000313" key="11">
    <source>
        <dbReference type="Proteomes" id="UP000248790"/>
    </source>
</evidence>
<proteinExistence type="predicted"/>
<feature type="domain" description="Histidine kinase" evidence="7">
    <location>
        <begin position="193"/>
        <end position="419"/>
    </location>
</feature>
<dbReference type="CDD" id="cd00082">
    <property type="entry name" value="HisKA"/>
    <property type="match status" value="1"/>
</dbReference>
<reference evidence="10 11" key="1">
    <citation type="submission" date="2018-06" db="EMBL/GenBank/DDBJ databases">
        <title>Genomic Encyclopedia of Archaeal and Bacterial Type Strains, Phase II (KMG-II): from individual species to whole genera.</title>
        <authorList>
            <person name="Goeker M."/>
        </authorList>
    </citation>
    <scope>NUCLEOTIDE SEQUENCE [LARGE SCALE GENOMIC DNA]</scope>
    <source>
        <strain evidence="10 11">DSM 21851</strain>
    </source>
</reference>
<dbReference type="PANTHER" id="PTHR43304">
    <property type="entry name" value="PHYTOCHROME-LIKE PROTEIN CPH1"/>
    <property type="match status" value="1"/>
</dbReference>
<dbReference type="OrthoDB" id="9766459at2"/>
<dbReference type="Pfam" id="PF02518">
    <property type="entry name" value="HATPase_c"/>
    <property type="match status" value="1"/>
</dbReference>
<dbReference type="InterPro" id="IPR005467">
    <property type="entry name" value="His_kinase_dom"/>
</dbReference>
<evidence type="ECO:0000259" key="9">
    <source>
        <dbReference type="PROSITE" id="PS50113"/>
    </source>
</evidence>
<evidence type="ECO:0000256" key="6">
    <source>
        <dbReference type="SAM" id="Coils"/>
    </source>
</evidence>
<dbReference type="Gene3D" id="3.30.565.10">
    <property type="entry name" value="Histidine kinase-like ATPase, C-terminal domain"/>
    <property type="match status" value="1"/>
</dbReference>
<feature type="coiled-coil region" evidence="6">
    <location>
        <begin position="138"/>
        <end position="172"/>
    </location>
</feature>
<dbReference type="InterPro" id="IPR001610">
    <property type="entry name" value="PAC"/>
</dbReference>
<dbReference type="PROSITE" id="PS50113">
    <property type="entry name" value="PAC"/>
    <property type="match status" value="1"/>
</dbReference>
<dbReference type="SMART" id="SM00388">
    <property type="entry name" value="HisKA"/>
    <property type="match status" value="1"/>
</dbReference>
<dbReference type="InterPro" id="IPR013655">
    <property type="entry name" value="PAS_fold_3"/>
</dbReference>
<dbReference type="SMART" id="SM00387">
    <property type="entry name" value="HATPase_c"/>
    <property type="match status" value="1"/>
</dbReference>
<dbReference type="PROSITE" id="PS50112">
    <property type="entry name" value="PAS"/>
    <property type="match status" value="1"/>
</dbReference>
<evidence type="ECO:0000259" key="8">
    <source>
        <dbReference type="PROSITE" id="PS50112"/>
    </source>
</evidence>
<comment type="caution">
    <text evidence="10">The sequence shown here is derived from an EMBL/GenBank/DDBJ whole genome shotgun (WGS) entry which is preliminary data.</text>
</comment>
<dbReference type="RefSeq" id="WP_111627696.1">
    <property type="nucleotide sequence ID" value="NZ_QLMC01000002.1"/>
</dbReference>
<keyword evidence="5" id="KW-0418">Kinase</keyword>
<dbReference type="SMART" id="SM00086">
    <property type="entry name" value="PAC"/>
    <property type="match status" value="1"/>
</dbReference>
<dbReference type="Gene3D" id="1.10.287.130">
    <property type="match status" value="1"/>
</dbReference>
<dbReference type="InterPro" id="IPR036890">
    <property type="entry name" value="HATPase_C_sf"/>
</dbReference>
<dbReference type="SUPFAM" id="SSF55785">
    <property type="entry name" value="PYP-like sensor domain (PAS domain)"/>
    <property type="match status" value="1"/>
</dbReference>
<dbReference type="InterPro" id="IPR036097">
    <property type="entry name" value="HisK_dim/P_sf"/>
</dbReference>
<feature type="domain" description="PAS" evidence="8">
    <location>
        <begin position="15"/>
        <end position="86"/>
    </location>
</feature>
<keyword evidence="4" id="KW-0808">Transferase</keyword>
<dbReference type="Pfam" id="PF08447">
    <property type="entry name" value="PAS_3"/>
    <property type="match status" value="1"/>
</dbReference>
<evidence type="ECO:0000259" key="7">
    <source>
        <dbReference type="PROSITE" id="PS50109"/>
    </source>
</evidence>
<dbReference type="Proteomes" id="UP000248790">
    <property type="component" value="Unassembled WGS sequence"/>
</dbReference>
<evidence type="ECO:0000313" key="10">
    <source>
        <dbReference type="EMBL" id="RAJ99906.1"/>
    </source>
</evidence>
<dbReference type="PROSITE" id="PS50109">
    <property type="entry name" value="HIS_KIN"/>
    <property type="match status" value="1"/>
</dbReference>
<dbReference type="NCBIfam" id="TIGR00229">
    <property type="entry name" value="sensory_box"/>
    <property type="match status" value="1"/>
</dbReference>
<dbReference type="PANTHER" id="PTHR43304:SF1">
    <property type="entry name" value="PAC DOMAIN-CONTAINING PROTEIN"/>
    <property type="match status" value="1"/>
</dbReference>
<dbReference type="InterPro" id="IPR003594">
    <property type="entry name" value="HATPase_dom"/>
</dbReference>
<evidence type="ECO:0000256" key="2">
    <source>
        <dbReference type="ARBA" id="ARBA00012438"/>
    </source>
</evidence>
<dbReference type="Pfam" id="PF00512">
    <property type="entry name" value="HisKA"/>
    <property type="match status" value="1"/>
</dbReference>
<name>A0A327X8F8_LARAB</name>
<keyword evidence="3" id="KW-0597">Phosphoprotein</keyword>
<dbReference type="FunFam" id="3.30.565.10:FF:000006">
    <property type="entry name" value="Sensor histidine kinase WalK"/>
    <property type="match status" value="1"/>
</dbReference>
<organism evidence="10 11">
    <name type="scientific">Larkinella arboricola</name>
    <dbReference type="NCBI Taxonomy" id="643671"/>
    <lineage>
        <taxon>Bacteria</taxon>
        <taxon>Pseudomonadati</taxon>
        <taxon>Bacteroidota</taxon>
        <taxon>Cytophagia</taxon>
        <taxon>Cytophagales</taxon>
        <taxon>Spirosomataceae</taxon>
        <taxon>Larkinella</taxon>
    </lineage>
</organism>
<dbReference type="PRINTS" id="PR00344">
    <property type="entry name" value="BCTRLSENSOR"/>
</dbReference>
<dbReference type="InterPro" id="IPR004358">
    <property type="entry name" value="Sig_transdc_His_kin-like_C"/>
</dbReference>
<evidence type="ECO:0000256" key="4">
    <source>
        <dbReference type="ARBA" id="ARBA00022679"/>
    </source>
</evidence>
<dbReference type="InterPro" id="IPR003661">
    <property type="entry name" value="HisK_dim/P_dom"/>
</dbReference>
<comment type="catalytic activity">
    <reaction evidence="1">
        <text>ATP + protein L-histidine = ADP + protein N-phospho-L-histidine.</text>
        <dbReference type="EC" id="2.7.13.3"/>
    </reaction>
</comment>
<protein>
    <recommendedName>
        <fullName evidence="2">histidine kinase</fullName>
        <ecNumber evidence="2">2.7.13.3</ecNumber>
    </recommendedName>
</protein>
<dbReference type="InterPro" id="IPR035965">
    <property type="entry name" value="PAS-like_dom_sf"/>
</dbReference>
<gene>
    <name evidence="10" type="ORF">LX87_01603</name>
</gene>
<keyword evidence="11" id="KW-1185">Reference proteome</keyword>
<feature type="domain" description="PAC" evidence="9">
    <location>
        <begin position="91"/>
        <end position="143"/>
    </location>
</feature>
<dbReference type="InterPro" id="IPR052162">
    <property type="entry name" value="Sensor_kinase/Photoreceptor"/>
</dbReference>
<evidence type="ECO:0000256" key="1">
    <source>
        <dbReference type="ARBA" id="ARBA00000085"/>
    </source>
</evidence>
<dbReference type="EMBL" id="QLMC01000002">
    <property type="protein sequence ID" value="RAJ99906.1"/>
    <property type="molecule type" value="Genomic_DNA"/>
</dbReference>